<comment type="caution">
    <text evidence="1">The sequence shown here is derived from an EMBL/GenBank/DDBJ whole genome shotgun (WGS) entry which is preliminary data.</text>
</comment>
<keyword evidence="2" id="KW-1185">Reference proteome</keyword>
<reference evidence="1" key="1">
    <citation type="submission" date="2023-10" db="EMBL/GenBank/DDBJ databases">
        <authorList>
            <person name="Rodriguez Cubillos JULIANA M."/>
            <person name="De Vega J."/>
        </authorList>
    </citation>
    <scope>NUCLEOTIDE SEQUENCE</scope>
</reference>
<dbReference type="EMBL" id="CASHSV030000024">
    <property type="protein sequence ID" value="CAJ2640675.1"/>
    <property type="molecule type" value="Genomic_DNA"/>
</dbReference>
<evidence type="ECO:0000313" key="1">
    <source>
        <dbReference type="EMBL" id="CAJ2640675.1"/>
    </source>
</evidence>
<organism evidence="1 2">
    <name type="scientific">Trifolium pratense</name>
    <name type="common">Red clover</name>
    <dbReference type="NCBI Taxonomy" id="57577"/>
    <lineage>
        <taxon>Eukaryota</taxon>
        <taxon>Viridiplantae</taxon>
        <taxon>Streptophyta</taxon>
        <taxon>Embryophyta</taxon>
        <taxon>Tracheophyta</taxon>
        <taxon>Spermatophyta</taxon>
        <taxon>Magnoliopsida</taxon>
        <taxon>eudicotyledons</taxon>
        <taxon>Gunneridae</taxon>
        <taxon>Pentapetalae</taxon>
        <taxon>rosids</taxon>
        <taxon>fabids</taxon>
        <taxon>Fabales</taxon>
        <taxon>Fabaceae</taxon>
        <taxon>Papilionoideae</taxon>
        <taxon>50 kb inversion clade</taxon>
        <taxon>NPAAA clade</taxon>
        <taxon>Hologalegina</taxon>
        <taxon>IRL clade</taxon>
        <taxon>Trifolieae</taxon>
        <taxon>Trifolium</taxon>
    </lineage>
</organism>
<protein>
    <submittedName>
        <fullName evidence="1">Uncharacterized protein</fullName>
    </submittedName>
</protein>
<gene>
    <name evidence="1" type="ORF">MILVUS5_LOCUS10480</name>
</gene>
<dbReference type="Proteomes" id="UP001177021">
    <property type="component" value="Unassembled WGS sequence"/>
</dbReference>
<proteinExistence type="predicted"/>
<sequence length="1223" mass="139317">MEDGDGDDSEPAVLAVEVEDSDEENKGEMCILNLNHISFENHKTVKFQGQICGVPVLILVDSGATHNFISQKLVEKMGWEVEETPLMNIKLGDGSQTNTKGVCRNLDMQIGDFPLSPAVHLFELGGIDVVLGIEWLKTLGDMIVNWRQQTMSFWSNKRWVTLKGIDGAGGLGALQSLLCKTKLKSQGVLWGLKNEEHEVEEKLTDMQQKELEGLLQRYQSVFNEPAGLPPRRNKEHAINLVENHSAVNVRPYRYPYHHKNEIEKQVQEMLAAGIIRQSTSSFSSPVILVKKKDNTWRMCIDYRALNKVTIPDKFPIPVIEELLDELHGADYYSKLDLKSGYHQVRVREEDIGKTAFRTHEGHYEFLVMPFGLMNAPSTFQNLMNDVFRQLLRKGVLVFFDDILIYSRGWDNHMNKLEEVLQLLDKHKLVANQKKCSFGKRTVEYLGHLINKEGVAVDPSKGVEAQQAFEELKKKLTTAPVLSLPNFDKDFLIECDASGGGIGAILMQDKRPIAYYSKALGVRNLTKSAYEKELMAVVLAIQHWRPYLLGRKFTVSTDQKSLKQLMQQRIVTAEQQNWAAKLLGYDFEIVYNQGKLNKGADALSRVHEGTEFSSITSYVKWSQIQQIKKEVEQDEKLQVIISAIQQDPNSKIGYEYKQGVLLFNGRLVVSSKSPLIPVFLKEFHCTPQAGHSGFYKTYRRIAANIHWIGMKGAIQDFVKSCDVCQRQKYLATAPGGLLQPLPIPEQIWEDISMDFITGLPKSKGFEAILVVVDRLSKYSHFIPLKHPYTARSIVEVFCKEVVKLHGVPLSIVSDRDPIFISNFWKELFRMQGTQLRMSTAYHPETDGQTEVVNRCLETYLRCFISDQPKTWVAWIHWAEFWFNTNFHSATGKTPFEIVYGRLPPHVTRWVLGETRVEAVQRDLIDRDEALRQLKHQLLRAQEKMKNQADKKRVERSFMIGEWVFVKLRAHRQKSVVTRISAKLSARYYGPYPIIERVGAVAYKLKLPTGSKVHPVFHVSLLKKAVGNYDENEELPELMEEGENYEPEAVLATRKINQQGEEIKQVLVHWKGQTAEEATWEEVIMMRSQFPKFNLEDKVLVEGEGDVLSGTTSSGSHHFGVLEGWFGEHWSTGRTFVLLVTTLVVFTPLGFFKRIDSLRYTSGLAVALAIVFLVITAGIIFVKLFNGSIESPRLLPNITDITSIWNLFTAVPVLVVNYTVNQREK</sequence>
<accession>A0ACB0J7Z0</accession>
<evidence type="ECO:0000313" key="2">
    <source>
        <dbReference type="Proteomes" id="UP001177021"/>
    </source>
</evidence>
<name>A0ACB0J7Z0_TRIPR</name>